<keyword evidence="2" id="KW-0812">Transmembrane</keyword>
<feature type="transmembrane region" description="Helical" evidence="2">
    <location>
        <begin position="51"/>
        <end position="68"/>
    </location>
</feature>
<gene>
    <name evidence="3" type="ORF">FB473_003069</name>
</gene>
<feature type="transmembrane region" description="Helical" evidence="2">
    <location>
        <begin position="20"/>
        <end position="39"/>
    </location>
</feature>
<dbReference type="EMBL" id="JAAMOZ010000003">
    <property type="protein sequence ID" value="NIH58374.1"/>
    <property type="molecule type" value="Genomic_DNA"/>
</dbReference>
<sequence length="191" mass="20015">MDAAENPPARIDLGPTRYQLFDAFVWVGLGLVVGVFLALSTALTGEVNEGTVILGVGVVVLALASLVLEFRALPGAVVTVGDDEVALVPRRGDEVRFPRGQIGGIRLDPPVRDGGLASGRGPGVVDHPGSLRSTRAARRRRGLQRPTWRLTVLSATGSAMLADVGVGGNAERVEQLRRACEATGIRFASGE</sequence>
<keyword evidence="2" id="KW-0472">Membrane</keyword>
<evidence type="ECO:0000256" key="2">
    <source>
        <dbReference type="SAM" id="Phobius"/>
    </source>
</evidence>
<keyword evidence="2" id="KW-1133">Transmembrane helix</keyword>
<evidence type="ECO:0000313" key="4">
    <source>
        <dbReference type="Proteomes" id="UP000749311"/>
    </source>
</evidence>
<evidence type="ECO:0008006" key="5">
    <source>
        <dbReference type="Google" id="ProtNLM"/>
    </source>
</evidence>
<dbReference type="Proteomes" id="UP000749311">
    <property type="component" value="Unassembled WGS sequence"/>
</dbReference>
<reference evidence="3 4" key="1">
    <citation type="submission" date="2020-02" db="EMBL/GenBank/DDBJ databases">
        <title>Sequencing the genomes of 1000 actinobacteria strains.</title>
        <authorList>
            <person name="Klenk H.-P."/>
        </authorList>
    </citation>
    <scope>NUCLEOTIDE SEQUENCE [LARGE SCALE GENOMIC DNA]</scope>
    <source>
        <strain evidence="3 4">DSM 19609</strain>
    </source>
</reference>
<organism evidence="3 4">
    <name type="scientific">Brooklawnia cerclae</name>
    <dbReference type="NCBI Taxonomy" id="349934"/>
    <lineage>
        <taxon>Bacteria</taxon>
        <taxon>Bacillati</taxon>
        <taxon>Actinomycetota</taxon>
        <taxon>Actinomycetes</taxon>
        <taxon>Propionibacteriales</taxon>
        <taxon>Propionibacteriaceae</taxon>
        <taxon>Brooklawnia</taxon>
    </lineage>
</organism>
<evidence type="ECO:0000313" key="3">
    <source>
        <dbReference type="EMBL" id="NIH58374.1"/>
    </source>
</evidence>
<protein>
    <recommendedName>
        <fullName evidence="5">PH domain-containing protein</fullName>
    </recommendedName>
</protein>
<proteinExistence type="predicted"/>
<evidence type="ECO:0000256" key="1">
    <source>
        <dbReference type="SAM" id="MobiDB-lite"/>
    </source>
</evidence>
<name>A0ABX0SJ70_9ACTN</name>
<feature type="region of interest" description="Disordered" evidence="1">
    <location>
        <begin position="119"/>
        <end position="143"/>
    </location>
</feature>
<comment type="caution">
    <text evidence="3">The sequence shown here is derived from an EMBL/GenBank/DDBJ whole genome shotgun (WGS) entry which is preliminary data.</text>
</comment>
<keyword evidence="4" id="KW-1185">Reference proteome</keyword>
<dbReference type="RefSeq" id="WP_167170646.1">
    <property type="nucleotide sequence ID" value="NZ_BAAAOO010000004.1"/>
</dbReference>
<accession>A0ABX0SJ70</accession>